<proteinExistence type="predicted"/>
<keyword evidence="5" id="KW-1185">Reference proteome</keyword>
<accession>A0A7W7VWN3</accession>
<feature type="region of interest" description="Disordered" evidence="1">
    <location>
        <begin position="1"/>
        <end position="84"/>
    </location>
</feature>
<dbReference type="InterPro" id="IPR046672">
    <property type="entry name" value="DUF6542"/>
</dbReference>
<keyword evidence="2" id="KW-1133">Transmembrane helix</keyword>
<organism evidence="4 5">
    <name type="scientific">Kitasatospora kifunensis</name>
    <name type="common">Streptomyces kifunensis</name>
    <dbReference type="NCBI Taxonomy" id="58351"/>
    <lineage>
        <taxon>Bacteria</taxon>
        <taxon>Bacillati</taxon>
        <taxon>Actinomycetota</taxon>
        <taxon>Actinomycetes</taxon>
        <taxon>Kitasatosporales</taxon>
        <taxon>Streptomycetaceae</taxon>
        <taxon>Kitasatospora</taxon>
    </lineage>
</organism>
<evidence type="ECO:0000256" key="1">
    <source>
        <dbReference type="SAM" id="MobiDB-lite"/>
    </source>
</evidence>
<gene>
    <name evidence="4" type="ORF">FHR34_004131</name>
</gene>
<protein>
    <recommendedName>
        <fullName evidence="3">DUF6542 domain-containing protein</fullName>
    </recommendedName>
</protein>
<sequence length="208" mass="21983">MAEEWADRPDGDIAPWPDGPEPRWQPSASTHAPQPPSSQPPAPQPPARHLATGRQQPPPPATRRRRAEPAPNRRRRSPQAAEPSRHRGVVALLLIGLPLAGALADELTRPGLGLIFACCAVLGTAGAAALASRAGWWWVLPAPPPVVLAAWAGAEMLGDSAKYNGSKALATGSVRWLVHGFPVMAASIGTALAVVLIRIALEKRNRRG</sequence>
<dbReference type="EMBL" id="JACHJV010000001">
    <property type="protein sequence ID" value="MBB4925138.1"/>
    <property type="molecule type" value="Genomic_DNA"/>
</dbReference>
<feature type="transmembrane region" description="Helical" evidence="2">
    <location>
        <begin position="110"/>
        <end position="130"/>
    </location>
</feature>
<feature type="transmembrane region" description="Helical" evidence="2">
    <location>
        <begin position="137"/>
        <end position="154"/>
    </location>
</feature>
<dbReference type="Pfam" id="PF20177">
    <property type="entry name" value="DUF6542"/>
    <property type="match status" value="1"/>
</dbReference>
<evidence type="ECO:0000259" key="3">
    <source>
        <dbReference type="Pfam" id="PF20177"/>
    </source>
</evidence>
<evidence type="ECO:0000313" key="5">
    <source>
        <dbReference type="Proteomes" id="UP000540506"/>
    </source>
</evidence>
<dbReference type="AlphaFoldDB" id="A0A7W7VWN3"/>
<feature type="transmembrane region" description="Helical" evidence="2">
    <location>
        <begin position="84"/>
        <end position="104"/>
    </location>
</feature>
<reference evidence="4 5" key="1">
    <citation type="submission" date="2020-08" db="EMBL/GenBank/DDBJ databases">
        <title>Sequencing the genomes of 1000 actinobacteria strains.</title>
        <authorList>
            <person name="Klenk H.-P."/>
        </authorList>
    </citation>
    <scope>NUCLEOTIDE SEQUENCE [LARGE SCALE GENOMIC DNA]</scope>
    <source>
        <strain evidence="4 5">DSM 41654</strain>
    </source>
</reference>
<feature type="domain" description="DUF6542" evidence="3">
    <location>
        <begin position="90"/>
        <end position="204"/>
    </location>
</feature>
<feature type="compositionally biased region" description="Pro residues" evidence="1">
    <location>
        <begin position="33"/>
        <end position="46"/>
    </location>
</feature>
<keyword evidence="2" id="KW-0812">Transmembrane</keyword>
<feature type="transmembrane region" description="Helical" evidence="2">
    <location>
        <begin position="174"/>
        <end position="201"/>
    </location>
</feature>
<evidence type="ECO:0000313" key="4">
    <source>
        <dbReference type="EMBL" id="MBB4925138.1"/>
    </source>
</evidence>
<dbReference type="Proteomes" id="UP000540506">
    <property type="component" value="Unassembled WGS sequence"/>
</dbReference>
<evidence type="ECO:0000256" key="2">
    <source>
        <dbReference type="SAM" id="Phobius"/>
    </source>
</evidence>
<comment type="caution">
    <text evidence="4">The sequence shown here is derived from an EMBL/GenBank/DDBJ whole genome shotgun (WGS) entry which is preliminary data.</text>
</comment>
<feature type="compositionally biased region" description="Basic and acidic residues" evidence="1">
    <location>
        <begin position="1"/>
        <end position="11"/>
    </location>
</feature>
<name>A0A7W7VWN3_KITKI</name>
<feature type="compositionally biased region" description="Basic residues" evidence="1">
    <location>
        <begin position="62"/>
        <end position="77"/>
    </location>
</feature>
<dbReference type="RefSeq" id="WP_184937071.1">
    <property type="nucleotide sequence ID" value="NZ_JACHJV010000001.1"/>
</dbReference>
<keyword evidence="2" id="KW-0472">Membrane</keyword>